<organism evidence="2">
    <name type="scientific">marine sediment metagenome</name>
    <dbReference type="NCBI Taxonomy" id="412755"/>
    <lineage>
        <taxon>unclassified sequences</taxon>
        <taxon>metagenomes</taxon>
        <taxon>ecological metagenomes</taxon>
    </lineage>
</organism>
<feature type="non-terminal residue" evidence="2">
    <location>
        <position position="338"/>
    </location>
</feature>
<dbReference type="InterPro" id="IPR002931">
    <property type="entry name" value="Transglutaminase-like"/>
</dbReference>
<evidence type="ECO:0000313" key="2">
    <source>
        <dbReference type="EMBL" id="KKK87219.1"/>
    </source>
</evidence>
<dbReference type="EMBL" id="LAZR01050499">
    <property type="protein sequence ID" value="KKK87219.1"/>
    <property type="molecule type" value="Genomic_DNA"/>
</dbReference>
<dbReference type="InterPro" id="IPR038765">
    <property type="entry name" value="Papain-like_cys_pep_sf"/>
</dbReference>
<dbReference type="Gene3D" id="3.10.620.30">
    <property type="match status" value="1"/>
</dbReference>
<proteinExistence type="predicted"/>
<protein>
    <recommendedName>
        <fullName evidence="1">Transglutaminase-like domain-containing protein</fullName>
    </recommendedName>
</protein>
<name>A0A0F9B940_9ZZZZ</name>
<dbReference type="PANTHER" id="PTHR38339">
    <property type="entry name" value="TRANSGLUTAMINASE DOMAIN PROTEIN"/>
    <property type="match status" value="1"/>
</dbReference>
<dbReference type="PANTHER" id="PTHR38339:SF1">
    <property type="entry name" value="TRANSGLUTAMINASE-LIKE DOMAIN-CONTAINING PROTEIN"/>
    <property type="match status" value="1"/>
</dbReference>
<evidence type="ECO:0000259" key="1">
    <source>
        <dbReference type="Pfam" id="PF01841"/>
    </source>
</evidence>
<comment type="caution">
    <text evidence="2">The sequence shown here is derived from an EMBL/GenBank/DDBJ whole genome shotgun (WGS) entry which is preliminary data.</text>
</comment>
<gene>
    <name evidence="2" type="ORF">LCGC14_2755440</name>
</gene>
<accession>A0A0F9B940</accession>
<reference evidence="2" key="1">
    <citation type="journal article" date="2015" name="Nature">
        <title>Complex archaea that bridge the gap between prokaryotes and eukaryotes.</title>
        <authorList>
            <person name="Spang A."/>
            <person name="Saw J.H."/>
            <person name="Jorgensen S.L."/>
            <person name="Zaremba-Niedzwiedzka K."/>
            <person name="Martijn J."/>
            <person name="Lind A.E."/>
            <person name="van Eijk R."/>
            <person name="Schleper C."/>
            <person name="Guy L."/>
            <person name="Ettema T.J."/>
        </authorList>
    </citation>
    <scope>NUCLEOTIDE SEQUENCE</scope>
</reference>
<dbReference type="SUPFAM" id="SSF54001">
    <property type="entry name" value="Cysteine proteinases"/>
    <property type="match status" value="1"/>
</dbReference>
<sequence length="338" mass="37853">MNLQKTILAAVAVCVILAGCESSRDEEQSSSDSIATVVTEDIQRGIEKHIEEQSLLGEGYFRLAHDDSELKLKLVRVHTEYLANLGPRRHFACVDLASRDGDVYDVDFFLAGDAGAMAVTETTVHKVNGQRLYAWEQKRDKTWQRVPVKNAPDRVLGAIKGSDEFEFIYRATLPKMKDTGHMWIPMPTTSEFQTVEVKSVKAPGKREILQDLKYGNSILFLTLGPEDGGKKIELRFQVHRLEKGVYASEAPEPEPEQYLTPERLVAANGKFQSIAEEVVAGKKGDLVRARALYDHVIDRMRYMKFGSGWGKGDAVYACDARTGNCTDFHSYFIALSRS</sequence>
<dbReference type="Pfam" id="PF01841">
    <property type="entry name" value="Transglut_core"/>
    <property type="match status" value="1"/>
</dbReference>
<feature type="domain" description="Transglutaminase-like" evidence="1">
    <location>
        <begin position="273"/>
        <end position="338"/>
    </location>
</feature>
<dbReference type="PROSITE" id="PS51257">
    <property type="entry name" value="PROKAR_LIPOPROTEIN"/>
    <property type="match status" value="1"/>
</dbReference>
<dbReference type="AlphaFoldDB" id="A0A0F9B940"/>